<dbReference type="AlphaFoldDB" id="A0A9P0HSS0"/>
<reference evidence="1" key="1">
    <citation type="submission" date="2022-01" db="EMBL/GenBank/DDBJ databases">
        <authorList>
            <person name="King R."/>
        </authorList>
    </citation>
    <scope>NUCLEOTIDE SEQUENCE</scope>
</reference>
<keyword evidence="2" id="KW-1185">Reference proteome</keyword>
<evidence type="ECO:0000313" key="1">
    <source>
        <dbReference type="EMBL" id="CAH1406746.1"/>
    </source>
</evidence>
<gene>
    <name evidence="1" type="ORF">NEZAVI_LOCUS14621</name>
</gene>
<proteinExistence type="predicted"/>
<protein>
    <submittedName>
        <fullName evidence="1">Uncharacterized protein</fullName>
    </submittedName>
</protein>
<accession>A0A9P0HSS0</accession>
<evidence type="ECO:0000313" key="2">
    <source>
        <dbReference type="Proteomes" id="UP001152798"/>
    </source>
</evidence>
<dbReference type="EMBL" id="OV725083">
    <property type="protein sequence ID" value="CAH1406746.1"/>
    <property type="molecule type" value="Genomic_DNA"/>
</dbReference>
<name>A0A9P0HSS0_NEZVI</name>
<dbReference type="Proteomes" id="UP001152798">
    <property type="component" value="Chromosome 7"/>
</dbReference>
<organism evidence="1 2">
    <name type="scientific">Nezara viridula</name>
    <name type="common">Southern green stink bug</name>
    <name type="synonym">Cimex viridulus</name>
    <dbReference type="NCBI Taxonomy" id="85310"/>
    <lineage>
        <taxon>Eukaryota</taxon>
        <taxon>Metazoa</taxon>
        <taxon>Ecdysozoa</taxon>
        <taxon>Arthropoda</taxon>
        <taxon>Hexapoda</taxon>
        <taxon>Insecta</taxon>
        <taxon>Pterygota</taxon>
        <taxon>Neoptera</taxon>
        <taxon>Paraneoptera</taxon>
        <taxon>Hemiptera</taxon>
        <taxon>Heteroptera</taxon>
        <taxon>Panheteroptera</taxon>
        <taxon>Pentatomomorpha</taxon>
        <taxon>Pentatomoidea</taxon>
        <taxon>Pentatomidae</taxon>
        <taxon>Pentatominae</taxon>
        <taxon>Nezara</taxon>
    </lineage>
</organism>
<sequence>MVRSGQGWLGIVRDIGILRKDQRYSEMVKDGQRWSGVVRGG</sequence>